<sequence>MVKIRTFVLLFLFCSVLNASLFGKLKAKCKDKVKDVADKFLVQFNQLLDTTLDEVFDNMETNVDVTQSAPFVHSAEEVKGDKNVYTDPMEDVVAPFAEPGAQANFSTQVEDAIIFAESNDETDFSFAPTERVKVVDEYDEEVVCSEDPRDSKNSISAREIHLDENGNQNECLVNEGCQTDLSLPPNKRLRMKKFEKVDYVLEDCKSKLDLLCENPFNLKLDNENEKDSEIIGQSNNDSAEPGTETETTDVTKITPSRHILDKVELLYQTSKHVAICVHHIQKYVHIDEKLLNIENFIHDQLSKLSAIGSEEFQLFLATYYYNEIDYKLDFGQLKLLSKSEFNENLKLAVSEKKDSFIKKMKPSHQQIVLSKFQEIYTEVSTAVNDFEFLNNFIELYNNVTKEFTQSYYAMRKLLDDVFKGDDSSVVLRKLKNAQRLDETTLEILQEKFSDFDYLRKRIFKIAHT</sequence>
<organism evidence="3 4">
    <name type="scientific">Rozella allomycis (strain CSF55)</name>
    <dbReference type="NCBI Taxonomy" id="988480"/>
    <lineage>
        <taxon>Eukaryota</taxon>
        <taxon>Fungi</taxon>
        <taxon>Fungi incertae sedis</taxon>
        <taxon>Cryptomycota</taxon>
        <taxon>Cryptomycota incertae sedis</taxon>
        <taxon>Rozella</taxon>
    </lineage>
</organism>
<protein>
    <submittedName>
        <fullName evidence="3">Uncharacterized protein</fullName>
    </submittedName>
</protein>
<feature type="compositionally biased region" description="Low complexity" evidence="1">
    <location>
        <begin position="240"/>
        <end position="250"/>
    </location>
</feature>
<name>A0A075AZF6_ROZAC</name>
<evidence type="ECO:0000256" key="2">
    <source>
        <dbReference type="SAM" id="SignalP"/>
    </source>
</evidence>
<keyword evidence="4" id="KW-1185">Reference proteome</keyword>
<feature type="chain" id="PRO_5001705645" evidence="2">
    <location>
        <begin position="20"/>
        <end position="464"/>
    </location>
</feature>
<dbReference type="AlphaFoldDB" id="A0A075AZF6"/>
<evidence type="ECO:0000313" key="3">
    <source>
        <dbReference type="EMBL" id="EPZ35690.1"/>
    </source>
</evidence>
<dbReference type="Proteomes" id="UP000030755">
    <property type="component" value="Unassembled WGS sequence"/>
</dbReference>
<reference evidence="3 4" key="1">
    <citation type="journal article" date="2013" name="Curr. Biol.">
        <title>Shared signatures of parasitism and phylogenomics unite Cryptomycota and microsporidia.</title>
        <authorList>
            <person name="James T.Y."/>
            <person name="Pelin A."/>
            <person name="Bonen L."/>
            <person name="Ahrendt S."/>
            <person name="Sain D."/>
            <person name="Corradi N."/>
            <person name="Stajich J.E."/>
        </authorList>
    </citation>
    <scope>NUCLEOTIDE SEQUENCE [LARGE SCALE GENOMIC DNA]</scope>
    <source>
        <strain evidence="3 4">CSF55</strain>
    </source>
</reference>
<proteinExistence type="predicted"/>
<dbReference type="HOGENOM" id="CLU_589442_0_0_1"/>
<keyword evidence="2" id="KW-0732">Signal</keyword>
<feature type="signal peptide" evidence="2">
    <location>
        <begin position="1"/>
        <end position="19"/>
    </location>
</feature>
<dbReference type="EMBL" id="KE560780">
    <property type="protein sequence ID" value="EPZ35690.1"/>
    <property type="molecule type" value="Genomic_DNA"/>
</dbReference>
<gene>
    <name evidence="3" type="ORF">O9G_005599</name>
</gene>
<feature type="region of interest" description="Disordered" evidence="1">
    <location>
        <begin position="224"/>
        <end position="250"/>
    </location>
</feature>
<accession>A0A075AZF6</accession>
<evidence type="ECO:0000256" key="1">
    <source>
        <dbReference type="SAM" id="MobiDB-lite"/>
    </source>
</evidence>
<evidence type="ECO:0000313" key="4">
    <source>
        <dbReference type="Proteomes" id="UP000030755"/>
    </source>
</evidence>